<organism evidence="2">
    <name type="scientific">Sarcoptes scabiei</name>
    <name type="common">Itch mite</name>
    <name type="synonym">Acarus scabiei</name>
    <dbReference type="NCBI Taxonomy" id="52283"/>
    <lineage>
        <taxon>Eukaryota</taxon>
        <taxon>Metazoa</taxon>
        <taxon>Ecdysozoa</taxon>
        <taxon>Arthropoda</taxon>
        <taxon>Chelicerata</taxon>
        <taxon>Arachnida</taxon>
        <taxon>Acari</taxon>
        <taxon>Acariformes</taxon>
        <taxon>Sarcoptiformes</taxon>
        <taxon>Astigmata</taxon>
        <taxon>Psoroptidia</taxon>
        <taxon>Sarcoptoidea</taxon>
        <taxon>Sarcoptidae</taxon>
        <taxon>Sarcoptinae</taxon>
        <taxon>Sarcoptes</taxon>
    </lineage>
</organism>
<evidence type="ECO:0000313" key="4">
    <source>
        <dbReference type="Proteomes" id="UP000070412"/>
    </source>
</evidence>
<dbReference type="OrthoDB" id="6514502at2759"/>
<feature type="region of interest" description="Disordered" evidence="1">
    <location>
        <begin position="985"/>
        <end position="1017"/>
    </location>
</feature>
<protein>
    <submittedName>
        <fullName evidence="2">Protein SZT2</fullName>
    </submittedName>
</protein>
<gene>
    <name evidence="2" type="ORF">SSS_1401</name>
</gene>
<keyword evidence="4" id="KW-1185">Reference proteome</keyword>
<dbReference type="GO" id="GO:0005777">
    <property type="term" value="C:peroxisome"/>
    <property type="evidence" value="ECO:0007669"/>
    <property type="project" value="InterPro"/>
</dbReference>
<dbReference type="EnsemblMetazoa" id="SSS_1401s_mrna">
    <property type="protein sequence ID" value="KAF7491285.1"/>
    <property type="gene ID" value="SSS_1401"/>
</dbReference>
<dbReference type="Proteomes" id="UP000070412">
    <property type="component" value="Unassembled WGS sequence"/>
</dbReference>
<sequence length="3499" mass="408791">MIFFIKMSTIIEAKHAYVLLTDRYRISRNIRVEWFLDNLNQKFPPLISHNSLNDFDKEIDIISYIGYDQDEYGAFANNQSEFKLNSETRITFLSRKYCFVFVLDMSTSVADVDLQRSAILTDELYNALEKCFRNITKPFFVPGSKLFFEPEIYITIVTYLSFYSLDVNNVIVHGFQLCTRTLEELLSIVRDKIYRYIDLLHLNIKSDHFRDQFGETCDRMIVSSNLSLINMIRFGLLSLNLMPENSHQGIVIVTDGNTSFSDSQTLESALAQLRLSMISCSFIHIGSKPHPDSAFGYVPYIDFMNFIARATFGVYVSISSTHECGQNLESNKFNAFHRAFFGYSFNSDNSSFFRCLGRCRSDSTRIENPYFYSDFENFSIQKKDQQLLRRKQLESQINANFKQILSNRLREGFTIKKVNLIKNESIIELLLVLPWRYNVNIEYHISAYFQRNGTIANDVDYNFTSYEIIVESDYSFLHDASCLKKTFKSQIRSITVKQFLAALKHFNDADNLGMHFHYFAKNEIYRSIPETIKNGVSLFYLPPSSNVPIVSVPNESHLKFAQYWKPICMMDVNMCQKSSLHTHQINVLLKHDFPLPEFLFLPNSVGRYETIQCKQTMSVLNVVLKEWSSFVLLENHSYIKLIQEKENRACSFHLIRIIAQPPCLVLHLAFIGGTSGSLRNQIVNDLSQKLRQCKLPQRNLSSTLMQKPTNQTIDSTKESFEIYENNDLDEFFENRVAMQDTFDTGVNVNEIDPIRAEQESIYEENENFGFHHQKRNNSNDSIVNCFVILNQPIERMLIRYEKIPKDFFCCYKYEEEWRKKNCPSSYAHLNMFQTLSRFLYHKRFIWSTNDPNNLALTSNLTMYSVAKILKVLTLLRLREGFTLAYNECGVVNLVKEYLMDNNQSDSNDANANDSYVDSDENFIGKTNRFPCLVQYVIFPSNIIVKDGRDNDEIDRHKAIKSLLIKSKKNGINAFNQKFNDKCKEFNDEEDEANEYDDEEEDDDEDEDEDCPQSTQSKGKHLIVTECWVEPQNGQFNQSKESHMSLNYEQISSSFFLNDSNIVSVLLTYEYLSSYNDRSISSVQNDSRKVRFEDKNSHHRISSLAHNEERTGALQSGTGLASSLRPYIAINNERFRHTPFKFDLLNLLDKSQQALIRFFTLKQLFEFETDKDQCWNDCINIMLYSQLIFKISQQNDEIRLDHSQTIDLLRKFNERLCVSSSYCSSKFTINYLETIETISDIVFRCFCRRISKDCIILTLLPGSFKTLQKLAFVDYNSNKINQNLIATIENSSSDSCSGSLIIPVIVHKLTFDSLANILLNCTDSSQNLCPNWDLIFDYAQDNEKFYSNQNSSVIDHCSGGIDEISLENFIKTLETMFRNSYIDAVYKALRYGLKVDENDINLVLEKICYKTIDYVDITDFLIYTCLHLRPVLNLYFDHFSNDSIFDLLTYIANVFYINNTRLDGSIPSNVNTMKNSETDCESSSNQFKSPSSFLQLTLDPSKTTCCSHNETLKSNFSKLIQSHFTRIPSPSDTYYYYDYENIQTNQFTFGVNDARNKQEKLIELFQKIENNSMNLTELQAKFRNSEKYFDYINNQQRINIDEEEIIESDPELEEAGDSNMMNITDEDININELQTFFNTRPFFVGFFYSLTLKDGTKAKKILSIPTCLLDIISNTKETIELENFRVFLNIEIITENIEPTQCSSQNSNVSGHEDCHGLITNETILLNKLLDGFQVYKYIEFFHRIEWMLRDEIVSIAHNVYRICSRTLDMVVNHIKHTGKSNTSFIDKIELKFVFPIDEDHTYWREFRDELSRIKITNFRFDKLGKYFYAIHDTDENDSIMSNAMLFTSKIANDITNPETLVNDCLVFNEELFDETKESLVVEYVLSEEEPIKNVSPNFWLILELNIDDSRNNFVTLYFHSKQNIHLYGLEILNQLKKNLESICKKLNQKFLLDRLFATQNVTKHFKFYSNSYFWDTSLHSNVDSFDNDSFENDSFKISRVNFLSGSFLCDVVWSYHFPLHRRLHSYASKDGFNTIRSVLNSFVVSNRNNLYVYREKSSNIFYMRIYEIECSTDAFGTDHLDINENFKLLPDQESIEYHYDNALHSANSAVELNNLLSINDHDSRCDSDNDSVNSINMTRTSNLTQQCILLNVHGIVEPSKEIKDDMIIALQKKLDDTVLDILILMLSRNPLSKLTNQDVSFIQGRNSSCQNFQFFINECFFPYIHNIKGYIRQNLSTFLYNPKFAEKEQFAHFKLFKNKEFFCVKDEDVFLYHCKEESGKDTKGIACIIFSIISKDPLKEIPPSIFSINQIDITDFVSGYFDYIVTVCCPISLSKENSNVKFSINFQIWSAGKIDIKLLNQKLRTSICHSLWEFNLEFKIFKLSTFEESWLTTSTSEPSTPKKIDKRERKLGTPCVEMKYPFMKFDEPKGSQNFSEILIDNQVNHFDFQENLDNVNSFDHNFLSSSSINISEINDKELIYLAHVLRVAVKPWLDYGQQIGVSSIVRNEFPLLMKRSIFAILKEFKEYIAKFSSDMRIHFLLSLGQQCFEFDCESEIAYNETGITYMILLRHESLWKTKSIHCDEDSFVKNFIGKIDSNKFEFSPSFCVRNMESNSDSNPLNTCNDMKTIKPELIQCLSPRQKFLLIFIEGHNLTLYLYNWNHSLRNNIISWFAKMVLWHNSRSVLLQSLVLQKAGIFHNNPFRRYSTENLMSISNFPCADSRRSNSSLMNLNIGMFQNFDMLLKYEKFFEASNENREHYNQRNECAFDIKNYDYVFSDLDHNQSDLFKCFFKQFNSKINVYIKDLRDMSKVWQLHGTKLNHPTMDKLIQHVKEYGRLSHFCLTPFLFSHKWRFVVSFFRDHSMPIQAQRARHMSGGNILKQAASEQSDLIGTSKARRSRRKSGPPNIIAGLHDQSSSDEVLDMAVFPHYIQEYVQYLQSLGFSSIKSQKVIAMKKNLDSDNRIDSHTSFSHGKLKSSNSIQFGSIVGNNSRKISHSNRNEYEKFFLIKTVFGGFYLFEVGFSEPFFYSHLYSIDSKRFISWNKNNSLTVINFLDELDSIMVQMHLHSFTYDYHLRAIHSYILGRQLFRKGYNLISFLDDFIKYYQKSPNYARNHIYSESVAFFPDKISADQLFNYLIKHSQNYGITVFSMKTNTSMEQILTFNEDNILIHLSSYKIPYFDANGHSQEDCFDVALLVSYRKSSSFKLNQSKELALKFYLLLTSQRELYPKLHSIRDKGLFRTVRTLSINKDNRINERGFRNENSSMLNFTYEKEDENKSHKLISTTNDDLQSPKDRRSYAGISDERINYLGYFNANEIVMLNILAQKVSESREYLEEIIKAAEIDCRRDCLWESLVESLSIPNSECPMNIEDFNELLSLVKSIRLDEYDDNLLQFNGFNSNWYRSLIQKLELKFDKTNRKFIRNDSLKMAFFKNHCKDCFIMLHLRNDFPAQVEFKIVFRQSSSTIIDRDFLKKLPIQHHELVEEFVNSCISHMWSVMLS</sequence>
<reference evidence="4" key="1">
    <citation type="journal article" date="2020" name="PLoS Negl. Trop. Dis.">
        <title>High-quality nuclear genome for Sarcoptes scabiei-A critical resource for a neglected parasite.</title>
        <authorList>
            <person name="Korhonen P.K."/>
            <person name="Gasser R.B."/>
            <person name="Ma G."/>
            <person name="Wang T."/>
            <person name="Stroehlein A.J."/>
            <person name="Young N.D."/>
            <person name="Ang C.S."/>
            <person name="Fernando D.D."/>
            <person name="Lu H.C."/>
            <person name="Taylor S."/>
            <person name="Reynolds S.L."/>
            <person name="Mofiz E."/>
            <person name="Najaraj S.H."/>
            <person name="Gowda H."/>
            <person name="Madugundu A."/>
            <person name="Renuse S."/>
            <person name="Holt D."/>
            <person name="Pandey A."/>
            <person name="Papenfuss A.T."/>
            <person name="Fischer K."/>
        </authorList>
    </citation>
    <scope>NUCLEOTIDE SEQUENCE [LARGE SCALE GENOMIC DNA]</scope>
</reference>
<feature type="compositionally biased region" description="Acidic residues" evidence="1">
    <location>
        <begin position="986"/>
        <end position="1010"/>
    </location>
</feature>
<feature type="region of interest" description="Disordered" evidence="1">
    <location>
        <begin position="2886"/>
        <end position="2909"/>
    </location>
</feature>
<accession>A0A834R7R3</accession>
<evidence type="ECO:0000256" key="1">
    <source>
        <dbReference type="SAM" id="MobiDB-lite"/>
    </source>
</evidence>
<dbReference type="PANTHER" id="PTHR14918:SF3">
    <property type="entry name" value="KICSTOR COMPLEX PROTEIN SZT2"/>
    <property type="match status" value="1"/>
</dbReference>
<dbReference type="EMBL" id="WVUK01000060">
    <property type="protein sequence ID" value="KAF7491285.1"/>
    <property type="molecule type" value="Genomic_DNA"/>
</dbReference>
<dbReference type="PANTHER" id="PTHR14918">
    <property type="entry name" value="KICSTOR COMPLEX PROTEIN SZT2"/>
    <property type="match status" value="1"/>
</dbReference>
<reference evidence="3" key="3">
    <citation type="submission" date="2022-06" db="UniProtKB">
        <authorList>
            <consortium name="EnsemblMetazoa"/>
        </authorList>
    </citation>
    <scope>IDENTIFICATION</scope>
</reference>
<name>A0A834R7R3_SARSC</name>
<reference evidence="2" key="2">
    <citation type="submission" date="2020-01" db="EMBL/GenBank/DDBJ databases">
        <authorList>
            <person name="Korhonen P.K.K."/>
            <person name="Guangxu M.G."/>
            <person name="Wang T.W."/>
            <person name="Stroehlein A.J.S."/>
            <person name="Young N.D."/>
            <person name="Ang C.-S.A."/>
            <person name="Fernando D.W.F."/>
            <person name="Lu H.L."/>
            <person name="Taylor S.T."/>
            <person name="Ehtesham M.E.M."/>
            <person name="Najaraj S.H.N."/>
            <person name="Harsha G.H.G."/>
            <person name="Madugundu A.M."/>
            <person name="Renuse S.R."/>
            <person name="Holt D.H."/>
            <person name="Pandey A.P."/>
            <person name="Papenfuss A.P."/>
            <person name="Gasser R.B.G."/>
            <person name="Fischer K.F."/>
        </authorList>
    </citation>
    <scope>NUCLEOTIDE SEQUENCE</scope>
    <source>
        <strain evidence="2">SSS_KF_BRIS2020</strain>
    </source>
</reference>
<evidence type="ECO:0000313" key="2">
    <source>
        <dbReference type="EMBL" id="KAF7491285.1"/>
    </source>
</evidence>
<evidence type="ECO:0000313" key="3">
    <source>
        <dbReference type="EnsemblMetazoa" id="KAF7491285.1"/>
    </source>
</evidence>
<dbReference type="InterPro" id="IPR033228">
    <property type="entry name" value="SZT2"/>
</dbReference>
<proteinExistence type="predicted"/>